<sequence length="393" mass="42142">MTPSYPLSQPSPPRSDAPYHLSPSPAFSLNSATTPTFSQASEPRHCGASSQVGRSKFQRWNDGGGGPISGEPCSYKDATLIQLSAAPSPPSRGSQLRSAKEVVVRGHIEDLRQATHVEDLRQAASGRRQEGVVRHTQPPSPRRQEVDGWQTVERRRVEFVIQILKKAAKLASEAEAPIGTGAEAHIGSNVAIPARDKLAVHMELAAADVDTGPGIDCSNVGPVGCAVDVAVVQQLQMDGHGGPMWTRLAGSLKSLGPGSPRQRVVGLQRLTKTVSPRNSFNVGIDLVPRLTSTQSFVGSLEADRNSPAEISLDAQVLESSRLKVYSRLKKGRQEVPTSVSSQMEVTTPVLDLGPVVVSSQLEEATPVMKLVANITRNIDCLLPQPPIQKRRIK</sequence>
<accession>A0A1D6I485</accession>
<dbReference type="InParanoid" id="A0A1D6I485"/>
<reference evidence="2" key="1">
    <citation type="submission" date="2015-12" db="EMBL/GenBank/DDBJ databases">
        <title>Update maize B73 reference genome by single molecule sequencing technologies.</title>
        <authorList>
            <consortium name="Maize Genome Sequencing Project"/>
            <person name="Ware D."/>
        </authorList>
    </citation>
    <scope>NUCLEOTIDE SEQUENCE [LARGE SCALE GENOMIC DNA]</scope>
    <source>
        <tissue evidence="2">Seedling</tissue>
    </source>
</reference>
<dbReference type="EMBL" id="CM007650">
    <property type="protein sequence ID" value="ONM54952.1"/>
    <property type="molecule type" value="Genomic_DNA"/>
</dbReference>
<organism evidence="2">
    <name type="scientific">Zea mays</name>
    <name type="common">Maize</name>
    <dbReference type="NCBI Taxonomy" id="4577"/>
    <lineage>
        <taxon>Eukaryota</taxon>
        <taxon>Viridiplantae</taxon>
        <taxon>Streptophyta</taxon>
        <taxon>Embryophyta</taxon>
        <taxon>Tracheophyta</taxon>
        <taxon>Spermatophyta</taxon>
        <taxon>Magnoliopsida</taxon>
        <taxon>Liliopsida</taxon>
        <taxon>Poales</taxon>
        <taxon>Poaceae</taxon>
        <taxon>PACMAD clade</taxon>
        <taxon>Panicoideae</taxon>
        <taxon>Andropogonodae</taxon>
        <taxon>Andropogoneae</taxon>
        <taxon>Tripsacinae</taxon>
        <taxon>Zea</taxon>
    </lineage>
</organism>
<dbReference type="ExpressionAtlas" id="A0A1D6I485">
    <property type="expression patterns" value="baseline and differential"/>
</dbReference>
<feature type="compositionally biased region" description="Basic and acidic residues" evidence="1">
    <location>
        <begin position="122"/>
        <end position="133"/>
    </location>
</feature>
<feature type="region of interest" description="Disordered" evidence="1">
    <location>
        <begin position="1"/>
        <end position="73"/>
    </location>
</feature>
<protein>
    <submittedName>
        <fullName evidence="2">Uncharacterized protein</fullName>
    </submittedName>
</protein>
<feature type="compositionally biased region" description="Polar residues" evidence="1">
    <location>
        <begin position="25"/>
        <end position="41"/>
    </location>
</feature>
<feature type="region of interest" description="Disordered" evidence="1">
    <location>
        <begin position="122"/>
        <end position="147"/>
    </location>
</feature>
<proteinExistence type="predicted"/>
<evidence type="ECO:0000313" key="2">
    <source>
        <dbReference type="EMBL" id="ONM54952.1"/>
    </source>
</evidence>
<dbReference type="AlphaFoldDB" id="A0A1D6I485"/>
<evidence type="ECO:0000256" key="1">
    <source>
        <dbReference type="SAM" id="MobiDB-lite"/>
    </source>
</evidence>
<gene>
    <name evidence="2" type="ORF">ZEAMMB73_Zm00001d020447</name>
</gene>
<name>A0A1D6I485_MAIZE</name>